<keyword evidence="2" id="KW-1185">Reference proteome</keyword>
<proteinExistence type="predicted"/>
<organism evidence="1 2">
    <name type="scientific">Thiocapsa marina 5811</name>
    <dbReference type="NCBI Taxonomy" id="768671"/>
    <lineage>
        <taxon>Bacteria</taxon>
        <taxon>Pseudomonadati</taxon>
        <taxon>Pseudomonadota</taxon>
        <taxon>Gammaproteobacteria</taxon>
        <taxon>Chromatiales</taxon>
        <taxon>Chromatiaceae</taxon>
        <taxon>Thiocapsa</taxon>
    </lineage>
</organism>
<name>F9UIY3_9GAMM</name>
<reference evidence="1 2" key="1">
    <citation type="submission" date="2011-06" db="EMBL/GenBank/DDBJ databases">
        <title>The draft genome of Thiocapsa marina 5811.</title>
        <authorList>
            <consortium name="US DOE Joint Genome Institute (JGI-PGF)"/>
            <person name="Lucas S."/>
            <person name="Han J."/>
            <person name="Cheng J.-F."/>
            <person name="Goodwin L."/>
            <person name="Pitluck S."/>
            <person name="Peters L."/>
            <person name="Land M.L."/>
            <person name="Hauser L."/>
            <person name="Vogl K."/>
            <person name="Liu Z."/>
            <person name="Imhoff J."/>
            <person name="Thiel V."/>
            <person name="Frigaard N.-U."/>
            <person name="Bryant D."/>
            <person name="Woyke T.J."/>
        </authorList>
    </citation>
    <scope>NUCLEOTIDE SEQUENCE [LARGE SCALE GENOMIC DNA]</scope>
    <source>
        <strain evidence="1 2">5811</strain>
    </source>
</reference>
<sequence>MARAIADRFDLEEKVAWQHLAALSHQWRSAGLFDPPETAISSAPQIAASPDVSAPPAALLHWFCAGDRRVGLAVDDEYLARRLFDLLPSVERAAPTGSAADGHWLHLRGDSSAWRIIVDGCPGETGIGAEHALVETIGALIEIGCRAEERLLVVHGAGLSFDDRQALLLIAPGGSGKTTLAAALNAAGYGLLSDDVVPVEEDGALIALGTPLCVKAGSWSVLAACRPDLSNDSLTSNAFYLRRFL</sequence>
<dbReference type="InterPro" id="IPR027417">
    <property type="entry name" value="P-loop_NTPase"/>
</dbReference>
<evidence type="ECO:0000313" key="1">
    <source>
        <dbReference type="EMBL" id="EGV15832.1"/>
    </source>
</evidence>
<dbReference type="RefSeq" id="WP_007195752.1">
    <property type="nucleotide sequence ID" value="NZ_AFWV01000040.1"/>
</dbReference>
<dbReference type="AlphaFoldDB" id="F9UIY3"/>
<evidence type="ECO:0008006" key="3">
    <source>
        <dbReference type="Google" id="ProtNLM"/>
    </source>
</evidence>
<dbReference type="SUPFAM" id="SSF53795">
    <property type="entry name" value="PEP carboxykinase-like"/>
    <property type="match status" value="1"/>
</dbReference>
<gene>
    <name evidence="1" type="ORF">ThimaDRAFT_4886</name>
</gene>
<dbReference type="OrthoDB" id="3213869at2"/>
<dbReference type="EMBL" id="AFWV01000040">
    <property type="protein sequence ID" value="EGV15832.1"/>
    <property type="molecule type" value="Genomic_DNA"/>
</dbReference>
<dbReference type="Proteomes" id="UP000005459">
    <property type="component" value="Unassembled WGS sequence"/>
</dbReference>
<evidence type="ECO:0000313" key="2">
    <source>
        <dbReference type="Proteomes" id="UP000005459"/>
    </source>
</evidence>
<dbReference type="Gene3D" id="3.40.50.300">
    <property type="entry name" value="P-loop containing nucleotide triphosphate hydrolases"/>
    <property type="match status" value="1"/>
</dbReference>
<accession>F9UIY3</accession>
<dbReference type="eggNOG" id="COG1618">
    <property type="taxonomic scope" value="Bacteria"/>
</dbReference>
<protein>
    <recommendedName>
        <fullName evidence="3">HPr kinase</fullName>
    </recommendedName>
</protein>